<dbReference type="FunFam" id="1.10.240.10:FF:000003">
    <property type="entry name" value="Tryptophan--tRNA ligase, cytoplasmic"/>
    <property type="match status" value="1"/>
</dbReference>
<dbReference type="GO" id="GO:0006436">
    <property type="term" value="P:tryptophanyl-tRNA aminoacylation"/>
    <property type="evidence" value="ECO:0007669"/>
    <property type="project" value="InterPro"/>
</dbReference>
<gene>
    <name evidence="14" type="ORF">M427DRAFT_99298</name>
</gene>
<reference evidence="14 15" key="1">
    <citation type="journal article" date="2015" name="Genome Biol. Evol.">
        <title>Phylogenomic analyses indicate that early fungi evolved digesting cell walls of algal ancestors of land plants.</title>
        <authorList>
            <person name="Chang Y."/>
            <person name="Wang S."/>
            <person name="Sekimoto S."/>
            <person name="Aerts A.L."/>
            <person name="Choi C."/>
            <person name="Clum A."/>
            <person name="LaButti K.M."/>
            <person name="Lindquist E.A."/>
            <person name="Yee Ngan C."/>
            <person name="Ohm R.A."/>
            <person name="Salamov A.A."/>
            <person name="Grigoriev I.V."/>
            <person name="Spatafora J.W."/>
            <person name="Berbee M.L."/>
        </authorList>
    </citation>
    <scope>NUCLEOTIDE SEQUENCE [LARGE SCALE GENOMIC DNA]</scope>
    <source>
        <strain evidence="14 15">JEL478</strain>
    </source>
</reference>
<dbReference type="OrthoDB" id="10261385at2759"/>
<comment type="subcellular location">
    <subcellularLocation>
        <location evidence="1">Cytoplasm</location>
    </subcellularLocation>
</comment>
<dbReference type="InterPro" id="IPR014729">
    <property type="entry name" value="Rossmann-like_a/b/a_fold"/>
</dbReference>
<keyword evidence="9 12" id="KW-0648">Protein biosynthesis</keyword>
<proteinExistence type="inferred from homology"/>
<evidence type="ECO:0000256" key="7">
    <source>
        <dbReference type="ARBA" id="ARBA00022741"/>
    </source>
</evidence>
<dbReference type="InterPro" id="IPR002306">
    <property type="entry name" value="Trp-tRNA-ligase"/>
</dbReference>
<evidence type="ECO:0000256" key="2">
    <source>
        <dbReference type="ARBA" id="ARBA00005594"/>
    </source>
</evidence>
<evidence type="ECO:0000313" key="14">
    <source>
        <dbReference type="EMBL" id="KXS14845.1"/>
    </source>
</evidence>
<accession>A0A139AEH7</accession>
<dbReference type="GO" id="GO:0004830">
    <property type="term" value="F:tryptophan-tRNA ligase activity"/>
    <property type="evidence" value="ECO:0007669"/>
    <property type="project" value="UniProtKB-EC"/>
</dbReference>
<evidence type="ECO:0000313" key="15">
    <source>
        <dbReference type="Proteomes" id="UP000070544"/>
    </source>
</evidence>
<sequence length="436" mass="49047">MSDKPATETTAANTAPAVAEQLVTPWDVKGAVNEDGTQAGIDYDKLIQQFGTRKIEPALIARFEKAIGRPVHPLLRRGLFFSHRELDDILTRFEQGKPFFLYTGRGPSASSMHLGHLVPFLFCKWLQDVFRCPIVIQLTDDEKFLFKQNLKLEQANQFAFENAKDIIAAGFDPELTFIFSNLNYVGGAFYHNVVRISKCITASSSKATFGFTESDNVGMWHFVSVQAAPSFSNSFPHIFGTKSDIPCLIPCAIDQDPYFRLTRDVARRLKYPKPSLLHARFLPSLLGSYTKMSSSNEQSTLLLTDTSAQIRNKINRFAFSGGKDDIESHRRLGGDTDVDVSFQYLKFFLEDDEELERIRVAYRSGAMLTGELKKLCAEEVGKVVQDFQERRKKVTDDIVRKFMDSSRKMDWTPSCAVGGPFKPEPKAAQEKSGETA</sequence>
<keyword evidence="7 12" id="KW-0547">Nucleotide-binding</keyword>
<evidence type="ECO:0000256" key="10">
    <source>
        <dbReference type="ARBA" id="ARBA00023146"/>
    </source>
</evidence>
<protein>
    <recommendedName>
        <fullName evidence="4">Tryptophan--tRNA ligase, cytoplasmic</fullName>
        <ecNumber evidence="3">6.1.1.2</ecNumber>
    </recommendedName>
    <alternativeName>
        <fullName evidence="11">Tryptophanyl-tRNA synthetase</fullName>
    </alternativeName>
</protein>
<name>A0A139AEH7_GONPJ</name>
<dbReference type="PRINTS" id="PR01039">
    <property type="entry name" value="TRNASYNTHTRP"/>
</dbReference>
<evidence type="ECO:0000256" key="13">
    <source>
        <dbReference type="SAM" id="MobiDB-lite"/>
    </source>
</evidence>
<keyword evidence="6 12" id="KW-0436">Ligase</keyword>
<keyword evidence="5" id="KW-0963">Cytoplasm</keyword>
<dbReference type="FunFam" id="3.40.50.620:FF:000033">
    <property type="entry name" value="tryptophan--tRNA ligase, cytoplasmic"/>
    <property type="match status" value="1"/>
</dbReference>
<evidence type="ECO:0000256" key="3">
    <source>
        <dbReference type="ARBA" id="ARBA00013161"/>
    </source>
</evidence>
<dbReference type="Gene3D" id="1.10.240.10">
    <property type="entry name" value="Tyrosyl-Transfer RNA Synthetase"/>
    <property type="match status" value="1"/>
</dbReference>
<evidence type="ECO:0000256" key="12">
    <source>
        <dbReference type="RuleBase" id="RU363036"/>
    </source>
</evidence>
<keyword evidence="10 12" id="KW-0030">Aminoacyl-tRNA synthetase</keyword>
<dbReference type="GO" id="GO:0005524">
    <property type="term" value="F:ATP binding"/>
    <property type="evidence" value="ECO:0007669"/>
    <property type="project" value="UniProtKB-KW"/>
</dbReference>
<dbReference type="Gene3D" id="3.40.50.620">
    <property type="entry name" value="HUPs"/>
    <property type="match status" value="1"/>
</dbReference>
<evidence type="ECO:0000256" key="6">
    <source>
        <dbReference type="ARBA" id="ARBA00022598"/>
    </source>
</evidence>
<evidence type="ECO:0000256" key="9">
    <source>
        <dbReference type="ARBA" id="ARBA00022917"/>
    </source>
</evidence>
<dbReference type="EMBL" id="KQ965766">
    <property type="protein sequence ID" value="KXS14845.1"/>
    <property type="molecule type" value="Genomic_DNA"/>
</dbReference>
<dbReference type="PANTHER" id="PTHR10055">
    <property type="entry name" value="TRYPTOPHANYL-TRNA SYNTHETASE"/>
    <property type="match status" value="1"/>
</dbReference>
<dbReference type="STRING" id="1344416.A0A139AEH7"/>
<evidence type="ECO:0000256" key="11">
    <source>
        <dbReference type="ARBA" id="ARBA00030268"/>
    </source>
</evidence>
<evidence type="ECO:0000256" key="4">
    <source>
        <dbReference type="ARBA" id="ARBA00013782"/>
    </source>
</evidence>
<dbReference type="GO" id="GO:0005737">
    <property type="term" value="C:cytoplasm"/>
    <property type="evidence" value="ECO:0007669"/>
    <property type="project" value="UniProtKB-SubCell"/>
</dbReference>
<evidence type="ECO:0000256" key="1">
    <source>
        <dbReference type="ARBA" id="ARBA00004496"/>
    </source>
</evidence>
<feature type="region of interest" description="Disordered" evidence="13">
    <location>
        <begin position="410"/>
        <end position="436"/>
    </location>
</feature>
<dbReference type="EC" id="6.1.1.2" evidence="3"/>
<dbReference type="NCBIfam" id="TIGR00233">
    <property type="entry name" value="trpS"/>
    <property type="match status" value="1"/>
</dbReference>
<dbReference type="PANTHER" id="PTHR10055:SF1">
    <property type="entry name" value="TRYPTOPHAN--TRNA LIGASE, CYTOPLASMIC"/>
    <property type="match status" value="1"/>
</dbReference>
<organism evidence="14 15">
    <name type="scientific">Gonapodya prolifera (strain JEL478)</name>
    <name type="common">Monoblepharis prolifera</name>
    <dbReference type="NCBI Taxonomy" id="1344416"/>
    <lineage>
        <taxon>Eukaryota</taxon>
        <taxon>Fungi</taxon>
        <taxon>Fungi incertae sedis</taxon>
        <taxon>Chytridiomycota</taxon>
        <taxon>Chytridiomycota incertae sedis</taxon>
        <taxon>Monoblepharidomycetes</taxon>
        <taxon>Monoblepharidales</taxon>
        <taxon>Gonapodyaceae</taxon>
        <taxon>Gonapodya</taxon>
    </lineage>
</organism>
<keyword evidence="8 12" id="KW-0067">ATP-binding</keyword>
<evidence type="ECO:0000256" key="8">
    <source>
        <dbReference type="ARBA" id="ARBA00022840"/>
    </source>
</evidence>
<dbReference type="InterPro" id="IPR002305">
    <property type="entry name" value="aa-tRNA-synth_Ic"/>
</dbReference>
<comment type="similarity">
    <text evidence="2 12">Belongs to the class-I aminoacyl-tRNA synthetase family.</text>
</comment>
<dbReference type="SUPFAM" id="SSF52374">
    <property type="entry name" value="Nucleotidylyl transferase"/>
    <property type="match status" value="1"/>
</dbReference>
<dbReference type="OMA" id="SIYHRFM"/>
<dbReference type="Pfam" id="PF00579">
    <property type="entry name" value="tRNA-synt_1b"/>
    <property type="match status" value="2"/>
</dbReference>
<dbReference type="AlphaFoldDB" id="A0A139AEH7"/>
<evidence type="ECO:0000256" key="5">
    <source>
        <dbReference type="ARBA" id="ARBA00022490"/>
    </source>
</evidence>
<dbReference type="Proteomes" id="UP000070544">
    <property type="component" value="Unassembled WGS sequence"/>
</dbReference>
<keyword evidence="15" id="KW-1185">Reference proteome</keyword>
<feature type="compositionally biased region" description="Basic and acidic residues" evidence="13">
    <location>
        <begin position="423"/>
        <end position="436"/>
    </location>
</feature>
<dbReference type="CDD" id="cd00806">
    <property type="entry name" value="TrpRS_core"/>
    <property type="match status" value="1"/>
</dbReference>